<organism evidence="1 2">
    <name type="scientific">Prorocentrum cordatum</name>
    <dbReference type="NCBI Taxonomy" id="2364126"/>
    <lineage>
        <taxon>Eukaryota</taxon>
        <taxon>Sar</taxon>
        <taxon>Alveolata</taxon>
        <taxon>Dinophyceae</taxon>
        <taxon>Prorocentrales</taxon>
        <taxon>Prorocentraceae</taxon>
        <taxon>Prorocentrum</taxon>
    </lineage>
</organism>
<protein>
    <recommendedName>
        <fullName evidence="3">Nocturnin</fullName>
    </recommendedName>
</protein>
<reference evidence="1" key="1">
    <citation type="submission" date="2023-10" db="EMBL/GenBank/DDBJ databases">
        <authorList>
            <person name="Chen Y."/>
            <person name="Shah S."/>
            <person name="Dougan E. K."/>
            <person name="Thang M."/>
            <person name="Chan C."/>
        </authorList>
    </citation>
    <scope>NUCLEOTIDE SEQUENCE [LARGE SCALE GENOMIC DNA]</scope>
</reference>
<sequence>HKDGTTIAASGHSISETTSTTVEITALIWAFAYVIYLDHDSITTVSTDSLGALHLATRQAFTDHDIDLVKTLCIFYDIVKDRIELRHVHAREHIPWNELADARDWEFLIEADENTKGACPRLMNDHLHAPKFATTATKEHVHRDADKKQRETVATITFATYNIQAEPSPGARQRHQNLSRLKKVMAATNDDDIHIIGIQESRTVFGLKDSTEAVCASANNYHVIASGHDKFNLGCDLHILTSKSCGRSGDTLLFFRPDNFVVIHERPGILLVKVSATGFQQTICACRAPRARPTSPGEKDSSWDTLSELASKYRISMMMIDANAQTGSITTSAVGPAGLSQQEDDNCTRFHEFLFAHNLSAVNTFQSGGDNRRAWISNASPHRIDYTVIETDMLSCITECPTMYGINSDDILEEGRPSPCPHVDTVPDQHREVYDNRKAG</sequence>
<dbReference type="Gene3D" id="3.30.420.10">
    <property type="entry name" value="Ribonuclease H-like superfamily/Ribonuclease H"/>
    <property type="match status" value="1"/>
</dbReference>
<evidence type="ECO:0008006" key="3">
    <source>
        <dbReference type="Google" id="ProtNLM"/>
    </source>
</evidence>
<dbReference type="InterPro" id="IPR036691">
    <property type="entry name" value="Endo/exonu/phosph_ase_sf"/>
</dbReference>
<dbReference type="InterPro" id="IPR012337">
    <property type="entry name" value="RNaseH-like_sf"/>
</dbReference>
<evidence type="ECO:0000313" key="1">
    <source>
        <dbReference type="EMBL" id="CAK0893638.1"/>
    </source>
</evidence>
<keyword evidence="2" id="KW-1185">Reference proteome</keyword>
<dbReference type="SUPFAM" id="SSF53098">
    <property type="entry name" value="Ribonuclease H-like"/>
    <property type="match status" value="1"/>
</dbReference>
<proteinExistence type="predicted"/>
<comment type="caution">
    <text evidence="1">The sequence shown here is derived from an EMBL/GenBank/DDBJ whole genome shotgun (WGS) entry which is preliminary data.</text>
</comment>
<dbReference type="EMBL" id="CAUYUJ010019778">
    <property type="protein sequence ID" value="CAK0893638.1"/>
    <property type="molecule type" value="Genomic_DNA"/>
</dbReference>
<dbReference type="SUPFAM" id="SSF56219">
    <property type="entry name" value="DNase I-like"/>
    <property type="match status" value="1"/>
</dbReference>
<accession>A0ABN9X693</accession>
<name>A0ABN9X693_9DINO</name>
<dbReference type="Gene3D" id="3.60.10.10">
    <property type="entry name" value="Endonuclease/exonuclease/phosphatase"/>
    <property type="match status" value="1"/>
</dbReference>
<dbReference type="InterPro" id="IPR036397">
    <property type="entry name" value="RNaseH_sf"/>
</dbReference>
<dbReference type="Proteomes" id="UP001189429">
    <property type="component" value="Unassembled WGS sequence"/>
</dbReference>
<evidence type="ECO:0000313" key="2">
    <source>
        <dbReference type="Proteomes" id="UP001189429"/>
    </source>
</evidence>
<feature type="non-terminal residue" evidence="1">
    <location>
        <position position="1"/>
    </location>
</feature>
<gene>
    <name evidence="1" type="ORF">PCOR1329_LOCUS72905</name>
</gene>